<dbReference type="GO" id="GO:0004674">
    <property type="term" value="F:protein serine/threonine kinase activity"/>
    <property type="evidence" value="ECO:0007669"/>
    <property type="project" value="UniProtKB-KW"/>
</dbReference>
<reference evidence="7 8" key="1">
    <citation type="submission" date="2019-08" db="EMBL/GenBank/DDBJ databases">
        <authorList>
            <person name="Liang Q."/>
        </authorList>
    </citation>
    <scope>NUCLEOTIDE SEQUENCE [LARGE SCALE GENOMIC DNA]</scope>
    <source>
        <strain evidence="7 8">V1718</strain>
    </source>
</reference>
<dbReference type="PROSITE" id="PS50011">
    <property type="entry name" value="PROTEIN_KINASE_DOM"/>
    <property type="match status" value="1"/>
</dbReference>
<evidence type="ECO:0000256" key="3">
    <source>
        <dbReference type="ARBA" id="ARBA00022741"/>
    </source>
</evidence>
<feature type="domain" description="Protein kinase" evidence="6">
    <location>
        <begin position="15"/>
        <end position="282"/>
    </location>
</feature>
<dbReference type="InterPro" id="IPR008271">
    <property type="entry name" value="Ser/Thr_kinase_AS"/>
</dbReference>
<keyword evidence="8" id="KW-1185">Reference proteome</keyword>
<dbReference type="InterPro" id="IPR011006">
    <property type="entry name" value="CheY-like_superfamily"/>
</dbReference>
<dbReference type="OrthoDB" id="9801841at2"/>
<dbReference type="Gene3D" id="1.10.510.10">
    <property type="entry name" value="Transferase(Phosphotransferase) domain 1"/>
    <property type="match status" value="1"/>
</dbReference>
<proteinExistence type="predicted"/>
<keyword evidence="5" id="KW-0067">ATP-binding</keyword>
<dbReference type="PANTHER" id="PTHR43289:SF34">
    <property type="entry name" value="SERINE_THREONINE-PROTEIN KINASE YBDM-RELATED"/>
    <property type="match status" value="1"/>
</dbReference>
<dbReference type="PROSITE" id="PS00108">
    <property type="entry name" value="PROTEIN_KINASE_ST"/>
    <property type="match status" value="1"/>
</dbReference>
<dbReference type="KEGG" id="bbae:FRD01_06130"/>
<dbReference type="PROSITE" id="PS01351">
    <property type="entry name" value="MAPK"/>
    <property type="match status" value="1"/>
</dbReference>
<keyword evidence="1" id="KW-0723">Serine/threonine-protein kinase</keyword>
<dbReference type="Proteomes" id="UP000321595">
    <property type="component" value="Chromosome"/>
</dbReference>
<dbReference type="CDD" id="cd14014">
    <property type="entry name" value="STKc_PknB_like"/>
    <property type="match status" value="1"/>
</dbReference>
<accession>A0A5B8XMQ9</accession>
<name>A0A5B8XMQ9_9DELT</name>
<keyword evidence="3" id="KW-0547">Nucleotide-binding</keyword>
<dbReference type="SUPFAM" id="SSF52172">
    <property type="entry name" value="CheY-like"/>
    <property type="match status" value="1"/>
</dbReference>
<keyword evidence="4 7" id="KW-0418">Kinase</keyword>
<evidence type="ECO:0000256" key="5">
    <source>
        <dbReference type="ARBA" id="ARBA00022840"/>
    </source>
</evidence>
<dbReference type="RefSeq" id="WP_146958510.1">
    <property type="nucleotide sequence ID" value="NZ_CP042467.1"/>
</dbReference>
<dbReference type="EMBL" id="CP042467">
    <property type="protein sequence ID" value="QED26825.1"/>
    <property type="molecule type" value="Genomic_DNA"/>
</dbReference>
<dbReference type="SMART" id="SM00220">
    <property type="entry name" value="S_TKc"/>
    <property type="match status" value="1"/>
</dbReference>
<dbReference type="InterPro" id="IPR003527">
    <property type="entry name" value="MAP_kinase_CS"/>
</dbReference>
<evidence type="ECO:0000256" key="1">
    <source>
        <dbReference type="ARBA" id="ARBA00022527"/>
    </source>
</evidence>
<dbReference type="Gene3D" id="3.30.200.20">
    <property type="entry name" value="Phosphorylase Kinase, domain 1"/>
    <property type="match status" value="1"/>
</dbReference>
<organism evidence="7 8">
    <name type="scientific">Microvenator marinus</name>
    <dbReference type="NCBI Taxonomy" id="2600177"/>
    <lineage>
        <taxon>Bacteria</taxon>
        <taxon>Deltaproteobacteria</taxon>
        <taxon>Bradymonadales</taxon>
        <taxon>Microvenatoraceae</taxon>
        <taxon>Microvenator</taxon>
    </lineage>
</organism>
<evidence type="ECO:0000256" key="2">
    <source>
        <dbReference type="ARBA" id="ARBA00022679"/>
    </source>
</evidence>
<dbReference type="PANTHER" id="PTHR43289">
    <property type="entry name" value="MITOGEN-ACTIVATED PROTEIN KINASE KINASE KINASE 20-RELATED"/>
    <property type="match status" value="1"/>
</dbReference>
<gene>
    <name evidence="7" type="ORF">FRD01_06130</name>
</gene>
<evidence type="ECO:0000259" key="6">
    <source>
        <dbReference type="PROSITE" id="PS50011"/>
    </source>
</evidence>
<dbReference type="InterPro" id="IPR000719">
    <property type="entry name" value="Prot_kinase_dom"/>
</dbReference>
<dbReference type="InterPro" id="IPR011009">
    <property type="entry name" value="Kinase-like_dom_sf"/>
</dbReference>
<dbReference type="SUPFAM" id="SSF56112">
    <property type="entry name" value="Protein kinase-like (PK-like)"/>
    <property type="match status" value="1"/>
</dbReference>
<dbReference type="Pfam" id="PF00069">
    <property type="entry name" value="Pkinase"/>
    <property type="match status" value="1"/>
</dbReference>
<evidence type="ECO:0000256" key="4">
    <source>
        <dbReference type="ARBA" id="ARBA00022777"/>
    </source>
</evidence>
<evidence type="ECO:0000313" key="7">
    <source>
        <dbReference type="EMBL" id="QED26825.1"/>
    </source>
</evidence>
<keyword evidence="2" id="KW-0808">Transferase</keyword>
<dbReference type="AlphaFoldDB" id="A0A5B8XMQ9"/>
<protein>
    <submittedName>
        <fullName evidence="7">Protein kinase</fullName>
    </submittedName>
</protein>
<dbReference type="GO" id="GO:0005524">
    <property type="term" value="F:ATP binding"/>
    <property type="evidence" value="ECO:0007669"/>
    <property type="project" value="UniProtKB-KW"/>
</dbReference>
<evidence type="ECO:0000313" key="8">
    <source>
        <dbReference type="Proteomes" id="UP000321595"/>
    </source>
</evidence>
<sequence length="422" mass="46767">MSRVLEPGTLVASRYRLERELGKGGAGQVFVATHIELGKEVALKVLHDTGFQSEEFRKRFEREARVAAKLRHRNAVEVYDFGTDDGMPFLVMELLSGHTLLSWLKREKLDLDTIYNIGRQIADVLDAAHQIGLVHRDLKPENILIEPQSDGTIRAVVVDFGLAFIAVDNDLNRMTQEGVISGTPQYLSPEQILAAEIGPESDVYSFGCILYEMTTGERVFTDKVTVTLLASHMYSTPVSMRVRAPERTIPLMFEEIVMQMLEKLPKERPSPSQVRLVLDRLLQRQNVPTRGRPEELSDERSKRAVTSANVRQGMVAAGLEEKGVVAVLGTPDPAWLVPLQSSGWVCHPAEDAEAPEALIVTDSSLNFSVGDIPVLVLAELSDFEKSTSLLKLGVSDVVGIPVDPAQLLKKLERAVRKKRRGS</sequence>